<dbReference type="Proteomes" id="UP001151518">
    <property type="component" value="Unassembled WGS sequence"/>
</dbReference>
<dbReference type="AlphaFoldDB" id="A0A9W8L0F2"/>
<proteinExistence type="inferred from homology"/>
<reference evidence="2" key="1">
    <citation type="submission" date="2022-07" db="EMBL/GenBank/DDBJ databases">
        <title>Phylogenomic reconstructions and comparative analyses of Kickxellomycotina fungi.</title>
        <authorList>
            <person name="Reynolds N.K."/>
            <person name="Stajich J.E."/>
            <person name="Barry K."/>
            <person name="Grigoriev I.V."/>
            <person name="Crous P."/>
            <person name="Smith M.E."/>
        </authorList>
    </citation>
    <scope>NUCLEOTIDE SEQUENCE</scope>
    <source>
        <strain evidence="2">NRRL 3115</strain>
    </source>
</reference>
<evidence type="ECO:0000313" key="3">
    <source>
        <dbReference type="Proteomes" id="UP001151518"/>
    </source>
</evidence>
<dbReference type="PANTHER" id="PTHR11787">
    <property type="entry name" value="RAB GDP-DISSOCIATION INHIBITOR"/>
    <property type="match status" value="1"/>
</dbReference>
<dbReference type="InterPro" id="IPR018203">
    <property type="entry name" value="GDP_dissociation_inhibitor"/>
</dbReference>
<dbReference type="EMBL" id="JANBTW010000004">
    <property type="protein sequence ID" value="KAJ2680644.1"/>
    <property type="molecule type" value="Genomic_DNA"/>
</dbReference>
<dbReference type="Gene3D" id="3.50.50.60">
    <property type="entry name" value="FAD/NAD(P)-binding domain"/>
    <property type="match status" value="1"/>
</dbReference>
<dbReference type="OrthoDB" id="1923006at2759"/>
<dbReference type="GO" id="GO:0005968">
    <property type="term" value="C:Rab-protein geranylgeranyltransferase complex"/>
    <property type="evidence" value="ECO:0007669"/>
    <property type="project" value="TreeGrafter"/>
</dbReference>
<name>A0A9W8L0F2_9FUNG</name>
<evidence type="ECO:0000256" key="1">
    <source>
        <dbReference type="ARBA" id="ARBA00005593"/>
    </source>
</evidence>
<dbReference type="InterPro" id="IPR036188">
    <property type="entry name" value="FAD/NAD-bd_sf"/>
</dbReference>
<gene>
    <name evidence="2" type="ORF">GGI25_000617</name>
</gene>
<dbReference type="GO" id="GO:0005634">
    <property type="term" value="C:nucleus"/>
    <property type="evidence" value="ECO:0007669"/>
    <property type="project" value="TreeGrafter"/>
</dbReference>
<dbReference type="GO" id="GO:0016192">
    <property type="term" value="P:vesicle-mediated transport"/>
    <property type="evidence" value="ECO:0007669"/>
    <property type="project" value="TreeGrafter"/>
</dbReference>
<sequence>MSDHLDNEHFDTLIVGTGATESIIANELSAAGHKVLHIDRNSYYGGPNACFSLSGFLTWTLTRDFRQVPQLDLHIGNGLFAIDKPGPIESLTAQLMTYHKEGDLSTAQETLDGLLANDRAYMVEPVPKLVLCRGNMIDLLVDQGVGDFMRFRGVDHNYLVTRQGLERVPESKEDIFASTSLTLVEKRKLMRLMTTLGANLEKPEGSFSQLLAQQFKLTGKLHDTVLYAVARQTGYELSAQEGCDRVYKYVNSIGRYGRMAYLCAQYGGGSEIAQSFCRLCAVTGGTYILDEKLECIEPNEDGFKVSLRRGTAQVSRIVMDPGYYSPNSAALDSVVSRAVCILDNPVLGTDTTCVLTFLDEGSVVSLLYVTSATMAVPEGQALMYAWTEGTIASTKPLLQRAVGVVAQQANVVLSVFFEVRELTAPATDGIFYTSQPDTSVDFESTYDAAQQVLSMINKPDTRI</sequence>
<protein>
    <recommendedName>
        <fullName evidence="4">Rab GDP dissociation inhibitor</fullName>
    </recommendedName>
</protein>
<accession>A0A9W8L0F2</accession>
<dbReference type="PRINTS" id="PR00891">
    <property type="entry name" value="RABGDIREP"/>
</dbReference>
<comment type="similarity">
    <text evidence="1">Belongs to the Rab GDI family.</text>
</comment>
<organism evidence="2 3">
    <name type="scientific">Coemansia spiralis</name>
    <dbReference type="NCBI Taxonomy" id="417178"/>
    <lineage>
        <taxon>Eukaryota</taxon>
        <taxon>Fungi</taxon>
        <taxon>Fungi incertae sedis</taxon>
        <taxon>Zoopagomycota</taxon>
        <taxon>Kickxellomycotina</taxon>
        <taxon>Kickxellomycetes</taxon>
        <taxon>Kickxellales</taxon>
        <taxon>Kickxellaceae</taxon>
        <taxon>Coemansia</taxon>
    </lineage>
</organism>
<comment type="caution">
    <text evidence="2">The sequence shown here is derived from an EMBL/GenBank/DDBJ whole genome shotgun (WGS) entry which is preliminary data.</text>
</comment>
<dbReference type="GO" id="GO:0005092">
    <property type="term" value="F:GDP-dissociation inhibitor activity"/>
    <property type="evidence" value="ECO:0007669"/>
    <property type="project" value="InterPro"/>
</dbReference>
<evidence type="ECO:0008006" key="4">
    <source>
        <dbReference type="Google" id="ProtNLM"/>
    </source>
</evidence>
<dbReference type="Gene3D" id="3.30.519.10">
    <property type="entry name" value="Guanine Nucleotide Dissociation Inhibitor, domain 2"/>
    <property type="match status" value="1"/>
</dbReference>
<evidence type="ECO:0000313" key="2">
    <source>
        <dbReference type="EMBL" id="KAJ2680644.1"/>
    </source>
</evidence>
<dbReference type="Gene3D" id="1.10.405.10">
    <property type="entry name" value="Guanine Nucleotide Dissociation Inhibitor, domain 1"/>
    <property type="match status" value="1"/>
</dbReference>
<dbReference type="PANTHER" id="PTHR11787:SF4">
    <property type="entry name" value="CHM, RAB ESCORT PROTEIN 1"/>
    <property type="match status" value="1"/>
</dbReference>
<dbReference type="GO" id="GO:0005829">
    <property type="term" value="C:cytosol"/>
    <property type="evidence" value="ECO:0007669"/>
    <property type="project" value="TreeGrafter"/>
</dbReference>
<dbReference type="SUPFAM" id="SSF51905">
    <property type="entry name" value="FAD/NAD(P)-binding domain"/>
    <property type="match status" value="1"/>
</dbReference>
<dbReference type="Pfam" id="PF00996">
    <property type="entry name" value="GDI"/>
    <property type="match status" value="2"/>
</dbReference>
<dbReference type="GO" id="GO:0007264">
    <property type="term" value="P:small GTPase-mediated signal transduction"/>
    <property type="evidence" value="ECO:0007669"/>
    <property type="project" value="InterPro"/>
</dbReference>